<dbReference type="OrthoDB" id="371154at2759"/>
<dbReference type="EMBL" id="HG671118">
    <property type="protein sequence ID" value="CDI79978.1"/>
    <property type="molecule type" value="Genomic_DNA"/>
</dbReference>
<evidence type="ECO:0000313" key="4">
    <source>
        <dbReference type="Proteomes" id="UP000018050"/>
    </source>
</evidence>
<reference evidence="3" key="2">
    <citation type="submission" date="2013-10" db="EMBL/GenBank/DDBJ databases">
        <authorList>
            <person name="Aslett M."/>
        </authorList>
    </citation>
    <scope>NUCLEOTIDE SEQUENCE [LARGE SCALE GENOMIC DNA]</scope>
    <source>
        <strain evidence="3">Houghton</strain>
    </source>
</reference>
<feature type="compositionally biased region" description="Low complexity" evidence="1">
    <location>
        <begin position="1868"/>
        <end position="1955"/>
    </location>
</feature>
<feature type="region of interest" description="Disordered" evidence="1">
    <location>
        <begin position="1807"/>
        <end position="1968"/>
    </location>
</feature>
<dbReference type="GeneID" id="25269385"/>
<sequence length="1968" mass="221412">MIPLKKWGGRTLWGWHLRAQLCLLVLSLFVLTNSLAKPVEKNIVLHNFSEVATSPLSQAPGVKGYRIANMEEEETSFVQGERDMWVGILDQDFVMQSSHAMVNALKRASKYIYSRGFVRYLFSSNKWLSYTIASLEEKLVIVKMLEKIANGSRLRFWTSPMYSWADSLFKHPVMTLQSVVVHGFEEAIGGISGLFTSEVKSSCFSFAYRVNSIAPYTVVYPGGILGSIMKGLVRSYFLVFQQSLINFKGIFALLIGIICKTRIIQAAINAIKPIFRLARRGARAFQLFKSKTIGMWGDPIGQGLIDRLFKRDAVVFTTILFQMYAVDVDQQYTEAEEIKNALSGAGGSWAFAEGLFVGAAEFGRAFFGLLIKYRKSAKAYVQACEALKSGNVENSTEDPENPNGSSPSIPVSADTSVDKLLEDALEFFEWAHPEASGGDEPLTTEQKVKMLQKSCKRNNRFVATYEKAHYEYTKRVIFQMIRVLKYFFKYFKSYIADILSIFYESALAMLETKLNETVGAAEGSNSPADEMVASEAPGALSLFQVSLEYSETASKYRDIAVRLLSSAAEEIRRGLGDIYTRFLNSQVLLSRVERKNDRIRVLELISKCQTPLEEKTEEEKRLCGTTVTSEIDRDEFIAKSLVAVNMAISSPADDIGMHYLGQETKAFHALENFASGKRKRNVERIAQVAIETWDNEESVKSLVGPPRDANGSRIFKPDPLECTSTFVPMDGNKGTLSFFVAADSRGEPRAHQDQSNFSKRDLAPAITLTGTIAYDDTRSELLSIQNDPSAIRDTIVASFVDKRGRVAAETLAGVLMLLHRRLPIFWERSPVEFLQHLTPKMFFDILFLLSTQAYDQSEATVTLDGKLYTFPKSFGAIKDIALGSLNKAIVRMHSLNASDAALLIAMGSVHFAYKKIQKHRTGRTSVMHLFLREVHHIMNYLTAEPEKLKDLYPECNFISKWETPQEEDVLKCAIFRFMKIGSLTDRGDAQEEIETFVNAFVDKLAELKGQVTWKSYLNLDYFLDGADMYASTAAKYQYETLYNQVNGIPGSEEEQSELAKLMKKLHPVSPKVIQGPHFMGALKYAEVITYPDLSGSREALIETASLEDFGHILLTLETVASTLDNPAAMYNIVTQFRSMPVCSPAAREEFARLTERAQVLGTDVTKVAAGWVLKTSGSAGIPMALGLLALHDTAGAFADKALQLRFLSTDALTYLISALDMAYLLKHLGPQTPSDIELMRFSMNAGSPNAFVVKAQCEPRSLGLNTKEPLKVEDLVARLEEAIDLEDGLPAGISNSEKCSALVSSVLQGPITPTTSLPHEAILTSDAFGLCFLLLRLRGPLEAGQETVTIDDLLDTMYIDGLPLSQHLDFLQQRRADMDERKLRAKLIGPFLRLLLITTVEGLGNSIGGISFRSYDGEVNLLSFQYTLQTVSPSMPPADVLAFAADLLLGSQPDAKSRFVSFSFDGPQFLMDWYRYVDVEKTRAFVDAAIKQNAVVNYPAMAGLSYVYIATDLADLGYSLRQSSKLDPMDVARKAALKIMEDETISPLKRYGLAHMLVGLVRHAANLKKRCLGKTLEEYEAFTTFTVLDRELFRYDCYYSQMYESSSFSDVARSISEEDIAFVMAALDSAYEDEAKTLYEQLLNSNIDHAAVANAAFALGQQFPITGMVDALTVDFLSWVREKKPWDDILPTLRSHRKTPWVATRKTLTLGRPVTSAEHPLLMNPYQIVIDIVFLSLTGSAKRRRFPIIAPVKRMKALFGILKPGRKSRADYKADIRNRRHVAEQKKLQYNLLHASDYADELRKLLEEEEEPQEEQQMQEQQVEEQQEMQEQQRQEQEQLQERQKEEQQQLQERQMQEREQLQERQTQEQQHLQEQQAQEGQQLQEQMKEQQLQGQQMQEQEMQEQQMQGQQQLQGQQMQDQEMQAQPPMQGQQAEEQQTEQLLPQQTQQPQQTEGSDEQQTVDDGQA</sequence>
<dbReference type="VEuPathDB" id="ToxoDB:EAH_00013150"/>
<name>U6GL19_EIMAC</name>
<gene>
    <name evidence="3" type="ORF">EAH_00013150</name>
</gene>
<feature type="signal peptide" evidence="2">
    <location>
        <begin position="1"/>
        <end position="36"/>
    </location>
</feature>
<dbReference type="Proteomes" id="UP000018050">
    <property type="component" value="Unassembled WGS sequence"/>
</dbReference>
<organism evidence="3 4">
    <name type="scientific">Eimeria acervulina</name>
    <name type="common">Coccidian parasite</name>
    <dbReference type="NCBI Taxonomy" id="5801"/>
    <lineage>
        <taxon>Eukaryota</taxon>
        <taxon>Sar</taxon>
        <taxon>Alveolata</taxon>
        <taxon>Apicomplexa</taxon>
        <taxon>Conoidasida</taxon>
        <taxon>Coccidia</taxon>
        <taxon>Eucoccidiorida</taxon>
        <taxon>Eimeriorina</taxon>
        <taxon>Eimeriidae</taxon>
        <taxon>Eimeria</taxon>
    </lineage>
</organism>
<keyword evidence="2" id="KW-0732">Signal</keyword>
<evidence type="ECO:0000256" key="1">
    <source>
        <dbReference type="SAM" id="MobiDB-lite"/>
    </source>
</evidence>
<feature type="compositionally biased region" description="Basic and acidic residues" evidence="1">
    <location>
        <begin position="1831"/>
        <end position="1848"/>
    </location>
</feature>
<evidence type="ECO:0000256" key="2">
    <source>
        <dbReference type="SAM" id="SignalP"/>
    </source>
</evidence>
<evidence type="ECO:0000313" key="3">
    <source>
        <dbReference type="EMBL" id="CDI79978.1"/>
    </source>
</evidence>
<keyword evidence="4" id="KW-1185">Reference proteome</keyword>
<feature type="compositionally biased region" description="Acidic residues" evidence="1">
    <location>
        <begin position="1956"/>
        <end position="1968"/>
    </location>
</feature>
<dbReference type="PANTHER" id="PTHR13902">
    <property type="entry name" value="SERINE/THREONINE-PROTEIN KINASE WNK WITH NO LYSINE -RELATED"/>
    <property type="match status" value="1"/>
</dbReference>
<feature type="compositionally biased region" description="Basic and acidic residues" evidence="1">
    <location>
        <begin position="1855"/>
        <end position="1867"/>
    </location>
</feature>
<dbReference type="InterPro" id="IPR050588">
    <property type="entry name" value="WNK_Ser-Thr_kinase"/>
</dbReference>
<dbReference type="OMA" id="GYLANIM"/>
<reference evidence="3" key="1">
    <citation type="submission" date="2013-10" db="EMBL/GenBank/DDBJ databases">
        <title>Genomic analysis of the causative agents of coccidiosis in chickens.</title>
        <authorList>
            <person name="Reid A.J."/>
            <person name="Blake D."/>
            <person name="Billington K."/>
            <person name="Browne H."/>
            <person name="Dunn M."/>
            <person name="Hung S."/>
            <person name="Kawahara F."/>
            <person name="Miranda-Saavedra D."/>
            <person name="Mourier T."/>
            <person name="Nagra H."/>
            <person name="Otto T.D."/>
            <person name="Rawlings N."/>
            <person name="Sanchez A."/>
            <person name="Sanders M."/>
            <person name="Subramaniam C."/>
            <person name="Tay Y."/>
            <person name="Dear P."/>
            <person name="Doerig C."/>
            <person name="Gruber A."/>
            <person name="Parkinson J."/>
            <person name="Shirley M."/>
            <person name="Wan K.L."/>
            <person name="Berriman M."/>
            <person name="Tomley F."/>
            <person name="Pain A."/>
        </authorList>
    </citation>
    <scope>NUCLEOTIDE SEQUENCE [LARGE SCALE GENOMIC DNA]</scope>
    <source>
        <strain evidence="3">Houghton</strain>
    </source>
</reference>
<feature type="chain" id="PRO_5004670696" evidence="2">
    <location>
        <begin position="37"/>
        <end position="1968"/>
    </location>
</feature>
<accession>U6GL19</accession>
<dbReference type="RefSeq" id="XP_013250000.1">
    <property type="nucleotide sequence ID" value="XM_013394546.1"/>
</dbReference>
<proteinExistence type="predicted"/>
<protein>
    <submittedName>
        <fullName evidence="3">Uncharacterized protein</fullName>
    </submittedName>
</protein>